<dbReference type="InterPro" id="IPR015419">
    <property type="entry name" value="CTAG/Pcc1"/>
</dbReference>
<comment type="similarity">
    <text evidence="1">Belongs to the CTAG/PCC1 family.</text>
</comment>
<feature type="region of interest" description="Disordered" evidence="2">
    <location>
        <begin position="245"/>
        <end position="271"/>
    </location>
</feature>
<name>A0ABI7VT79_FELCA</name>
<dbReference type="Gene3D" id="3.30.310.50">
    <property type="entry name" value="Alpha-D-phosphohexomutase, C-terminal domain"/>
    <property type="match status" value="1"/>
</dbReference>
<feature type="compositionally biased region" description="Basic and acidic residues" evidence="2">
    <location>
        <begin position="51"/>
        <end position="66"/>
    </location>
</feature>
<reference evidence="3" key="1">
    <citation type="journal article" date="2007" name="Genome Res.">
        <title>Initial sequence and comparative analysis of the cat genome.</title>
        <authorList>
            <person name="Pontius J.U."/>
            <person name="Mullikin J.C."/>
            <person name="Smith D.R."/>
            <person name="Lindblad-Toh K."/>
            <person name="Gnerre S."/>
            <person name="Clamp M."/>
            <person name="Chang J."/>
            <person name="Stephens R."/>
            <person name="Neelam B."/>
            <person name="Volfovsky N."/>
            <person name="Schaffer A.A."/>
            <person name="Agarwala R."/>
            <person name="Narfstrom K."/>
            <person name="Murphy W.J."/>
            <person name="Giger U."/>
            <person name="Roca A.L."/>
            <person name="Antunes A."/>
            <person name="Menotti-Raymond M."/>
            <person name="Yuhki N."/>
            <person name="Pecon-Slattery J."/>
            <person name="Johnson W.E."/>
            <person name="Bourque G."/>
            <person name="Tesler G."/>
            <person name="O'Brien S.J."/>
        </authorList>
    </citation>
    <scope>NUCLEOTIDE SEQUENCE [LARGE SCALE GENOMIC DNA]</scope>
    <source>
        <strain evidence="3">Abyssinian</strain>
    </source>
</reference>
<proteinExistence type="inferred from homology"/>
<accession>A0ABI7VT79</accession>
<feature type="region of interest" description="Disordered" evidence="2">
    <location>
        <begin position="164"/>
        <end position="224"/>
    </location>
</feature>
<feature type="compositionally biased region" description="Gly residues" evidence="2">
    <location>
        <begin position="181"/>
        <end position="215"/>
    </location>
</feature>
<evidence type="ECO:0008006" key="5">
    <source>
        <dbReference type="Google" id="ProtNLM"/>
    </source>
</evidence>
<reference evidence="3" key="2">
    <citation type="submission" date="2011-09" db="EMBL/GenBank/DDBJ databases">
        <title>Sequence assembly of the Felis catus genome version 6.2.</title>
        <authorList>
            <person name="Hillier L.W."/>
            <person name="Warren W."/>
            <person name="Obrien S."/>
            <person name="Wilson R.K."/>
        </authorList>
    </citation>
    <scope>NUCLEOTIDE SEQUENCE [LARGE SCALE GENOMIC DNA]</scope>
    <source>
        <strain evidence="3">Abyssinian</strain>
    </source>
</reference>
<dbReference type="Proteomes" id="UP000823872">
    <property type="component" value="Chromosome X"/>
</dbReference>
<reference evidence="3" key="4">
    <citation type="submission" date="2025-05" db="UniProtKB">
        <authorList>
            <consortium name="Ensembl"/>
        </authorList>
    </citation>
    <scope>IDENTIFICATION</scope>
    <source>
        <strain evidence="3">breed Abyssinian</strain>
    </source>
</reference>
<sequence length="360" mass="36716">MVREPGPSLPAPLGAVRGVLPEDRQGLGVAPARHPASPPPPRPPGTGPGTRRPEPYGEPTDRDRHGAVQKRLSTAHASMPGTRRAAVSWLLARAPGWRLRRHTLGGRGGPGRKQSRASGLQEGILGISLRPVCAGARGAQVTSPASRGSLVSSCVRSFVRSFPRRFSRSPGRGTMEATDRGAGGGAGGPEGQRGPGDPGVPDGPGGHEGPGGGGGEGEECAAAGAAPRVAQAPCAPVPGAAAVPGLGGHPLPGPRGHSGPTAGGPGSQPLQFYVTMPFPSPTEAQVAHQCLATQGQPQVGAVRKEFTVLGNVLIIRLTAEDPGQLQVSIASCLDQLSLLVWTMQRFVPPFFTLPEPGKRG</sequence>
<dbReference type="PANTHER" id="PTHR31283:SF4">
    <property type="entry name" value="CANCER_TESTIS ANTIGEN 1"/>
    <property type="match status" value="1"/>
</dbReference>
<organism evidence="3 4">
    <name type="scientific">Felis catus</name>
    <name type="common">Cat</name>
    <name type="synonym">Felis silvestris catus</name>
    <dbReference type="NCBI Taxonomy" id="9685"/>
    <lineage>
        <taxon>Eukaryota</taxon>
        <taxon>Metazoa</taxon>
        <taxon>Chordata</taxon>
        <taxon>Craniata</taxon>
        <taxon>Vertebrata</taxon>
        <taxon>Euteleostomi</taxon>
        <taxon>Mammalia</taxon>
        <taxon>Eutheria</taxon>
        <taxon>Laurasiatheria</taxon>
        <taxon>Carnivora</taxon>
        <taxon>Feliformia</taxon>
        <taxon>Felidae</taxon>
        <taxon>Felinae</taxon>
        <taxon>Felis</taxon>
    </lineage>
</organism>
<dbReference type="GeneTree" id="ENSGT00410000025802"/>
<dbReference type="Pfam" id="PF09341">
    <property type="entry name" value="Pcc1"/>
    <property type="match status" value="1"/>
</dbReference>
<feature type="compositionally biased region" description="Pro residues" evidence="2">
    <location>
        <begin position="36"/>
        <end position="46"/>
    </location>
</feature>
<dbReference type="PANTHER" id="PTHR31283">
    <property type="entry name" value="EKC/KEOPS COMPLEX SUBUNIT PCC1 FAMILY MEMBER"/>
    <property type="match status" value="1"/>
</dbReference>
<reference evidence="4" key="3">
    <citation type="submission" date="2021-02" db="EMBL/GenBank/DDBJ databases">
        <title>Safari Cat Assemblies.</title>
        <authorList>
            <person name="Bredemeyer K.R."/>
            <person name="Murphy W.J."/>
        </authorList>
    </citation>
    <scope>NUCLEOTIDE SEQUENCE [LARGE SCALE GENOMIC DNA]</scope>
</reference>
<gene>
    <name evidence="3" type="primary">EMC10</name>
</gene>
<dbReference type="Ensembl" id="ENSFCTT00005002408.1">
    <property type="protein sequence ID" value="ENSFCTP00005001402.1"/>
    <property type="gene ID" value="ENSFCTG00005000919.1"/>
</dbReference>
<feature type="region of interest" description="Disordered" evidence="2">
    <location>
        <begin position="1"/>
        <end position="82"/>
    </location>
</feature>
<evidence type="ECO:0000313" key="3">
    <source>
        <dbReference type="Ensembl" id="ENSFCTP00005001408.1"/>
    </source>
</evidence>
<evidence type="ECO:0000313" key="4">
    <source>
        <dbReference type="Proteomes" id="UP000823872"/>
    </source>
</evidence>
<protein>
    <recommendedName>
        <fullName evidence="5">Cancer/testis antigen 1-like</fullName>
    </recommendedName>
</protein>
<evidence type="ECO:0000256" key="2">
    <source>
        <dbReference type="SAM" id="MobiDB-lite"/>
    </source>
</evidence>
<dbReference type="Ensembl" id="ENSFCTT00005002415.1">
    <property type="protein sequence ID" value="ENSFCTP00005001408.1"/>
    <property type="gene ID" value="ENSFCTG00005000925.1"/>
</dbReference>
<keyword evidence="4" id="KW-1185">Reference proteome</keyword>
<evidence type="ECO:0000256" key="1">
    <source>
        <dbReference type="ARBA" id="ARBA00007073"/>
    </source>
</evidence>